<gene>
    <name evidence="2" type="ORF">KFK09_013392</name>
</gene>
<dbReference type="AlphaFoldDB" id="A0A8T3B728"/>
<name>A0A8T3B728_DENNO</name>
<accession>A0A8T3B728</accession>
<dbReference type="EMBL" id="JAGYWB010000010">
    <property type="protein sequence ID" value="KAI0507270.1"/>
    <property type="molecule type" value="Genomic_DNA"/>
</dbReference>
<dbReference type="SUPFAM" id="SSF52540">
    <property type="entry name" value="P-loop containing nucleoside triphosphate hydrolases"/>
    <property type="match status" value="1"/>
</dbReference>
<evidence type="ECO:0000313" key="2">
    <source>
        <dbReference type="EMBL" id="KAI0507270.1"/>
    </source>
</evidence>
<dbReference type="Gene3D" id="3.40.50.300">
    <property type="entry name" value="P-loop containing nucleotide triphosphate hydrolases"/>
    <property type="match status" value="1"/>
</dbReference>
<comment type="caution">
    <text evidence="2">The sequence shown here is derived from an EMBL/GenBank/DDBJ whole genome shotgun (WGS) entry which is preliminary data.</text>
</comment>
<sequence length="103" mass="11991">MIQLRCELQFDLCLLCSGCESNQMKSIKFLLMEWICTENISLLSVVEDGMGKTILLQQVYEDELAEEFDLKMWVCVSNNYDVKKSLQICWNLLRRRGLVFGDA</sequence>
<feature type="domain" description="NB-ARC" evidence="1">
    <location>
        <begin position="37"/>
        <end position="92"/>
    </location>
</feature>
<reference evidence="2" key="1">
    <citation type="journal article" date="2022" name="Front. Genet.">
        <title>Chromosome-Scale Assembly of the Dendrobium nobile Genome Provides Insights Into the Molecular Mechanism of the Biosynthesis of the Medicinal Active Ingredient of Dendrobium.</title>
        <authorList>
            <person name="Xu Q."/>
            <person name="Niu S.-C."/>
            <person name="Li K.-L."/>
            <person name="Zheng P.-J."/>
            <person name="Zhang X.-J."/>
            <person name="Jia Y."/>
            <person name="Liu Y."/>
            <person name="Niu Y.-X."/>
            <person name="Yu L.-H."/>
            <person name="Chen D.-F."/>
            <person name="Zhang G.-Q."/>
        </authorList>
    </citation>
    <scope>NUCLEOTIDE SEQUENCE</scope>
    <source>
        <tissue evidence="2">Leaf</tissue>
    </source>
</reference>
<proteinExistence type="predicted"/>
<dbReference type="OrthoDB" id="686380at2759"/>
<dbReference type="GO" id="GO:0043531">
    <property type="term" value="F:ADP binding"/>
    <property type="evidence" value="ECO:0007669"/>
    <property type="project" value="InterPro"/>
</dbReference>
<dbReference type="InterPro" id="IPR027417">
    <property type="entry name" value="P-loop_NTPase"/>
</dbReference>
<organism evidence="2 3">
    <name type="scientific">Dendrobium nobile</name>
    <name type="common">Orchid</name>
    <dbReference type="NCBI Taxonomy" id="94219"/>
    <lineage>
        <taxon>Eukaryota</taxon>
        <taxon>Viridiplantae</taxon>
        <taxon>Streptophyta</taxon>
        <taxon>Embryophyta</taxon>
        <taxon>Tracheophyta</taxon>
        <taxon>Spermatophyta</taxon>
        <taxon>Magnoliopsida</taxon>
        <taxon>Liliopsida</taxon>
        <taxon>Asparagales</taxon>
        <taxon>Orchidaceae</taxon>
        <taxon>Epidendroideae</taxon>
        <taxon>Malaxideae</taxon>
        <taxon>Dendrobiinae</taxon>
        <taxon>Dendrobium</taxon>
    </lineage>
</organism>
<evidence type="ECO:0000313" key="3">
    <source>
        <dbReference type="Proteomes" id="UP000829196"/>
    </source>
</evidence>
<keyword evidence="3" id="KW-1185">Reference proteome</keyword>
<dbReference type="Proteomes" id="UP000829196">
    <property type="component" value="Unassembled WGS sequence"/>
</dbReference>
<protein>
    <recommendedName>
        <fullName evidence="1">NB-ARC domain-containing protein</fullName>
    </recommendedName>
</protein>
<evidence type="ECO:0000259" key="1">
    <source>
        <dbReference type="Pfam" id="PF00931"/>
    </source>
</evidence>
<dbReference type="InterPro" id="IPR002182">
    <property type="entry name" value="NB-ARC"/>
</dbReference>
<dbReference type="Pfam" id="PF00931">
    <property type="entry name" value="NB-ARC"/>
    <property type="match status" value="1"/>
</dbReference>